<keyword evidence="2 5" id="KW-0812">Transmembrane</keyword>
<feature type="domain" description="Sodium/calcium exchanger membrane region" evidence="6">
    <location>
        <begin position="6"/>
        <end position="145"/>
    </location>
</feature>
<dbReference type="GO" id="GO:0005262">
    <property type="term" value="F:calcium channel activity"/>
    <property type="evidence" value="ECO:0007669"/>
    <property type="project" value="TreeGrafter"/>
</dbReference>
<evidence type="ECO:0000256" key="1">
    <source>
        <dbReference type="ARBA" id="ARBA00004141"/>
    </source>
</evidence>
<feature type="transmembrane region" description="Helical" evidence="5">
    <location>
        <begin position="131"/>
        <end position="148"/>
    </location>
</feature>
<evidence type="ECO:0000256" key="3">
    <source>
        <dbReference type="ARBA" id="ARBA00022989"/>
    </source>
</evidence>
<feature type="transmembrane region" description="Helical" evidence="5">
    <location>
        <begin position="6"/>
        <end position="24"/>
    </location>
</feature>
<organism evidence="7 8">
    <name type="scientific">Chloroflexus aggregans (strain MD-66 / DSM 9485)</name>
    <dbReference type="NCBI Taxonomy" id="326427"/>
    <lineage>
        <taxon>Bacteria</taxon>
        <taxon>Bacillati</taxon>
        <taxon>Chloroflexota</taxon>
        <taxon>Chloroflexia</taxon>
        <taxon>Chloroflexales</taxon>
        <taxon>Chloroflexineae</taxon>
        <taxon>Chloroflexaceae</taxon>
        <taxon>Chloroflexus</taxon>
    </lineage>
</organism>
<protein>
    <submittedName>
        <fullName evidence="7">Na+/Ca+ antiporter, CaCA family</fullName>
    </submittedName>
</protein>
<proteinExistence type="predicted"/>
<evidence type="ECO:0000313" key="8">
    <source>
        <dbReference type="Proteomes" id="UP000002508"/>
    </source>
</evidence>
<sequence>MTGTVLALLIGGLIFLSIGGELLVRGASRLAMLAGISPLVVGLTVVSFGTSSPELAVSIQAGLAGKSDIAVGNVVGSNIFNILFILGACALISPLIVAVQLIRREVPLMIGISLLFAGLALDGVIHWLDGFLLFSLLVIYTIWAIYASRKEGMAAQAEFAQEFGPHTLPEQRTPRVWFVNLGFIVGGLLCLSLGSNWLVDSATALVRAFGVSDVVIGLTIVAAGTSLPEVVASIVATLKRERDIAIGNVIGSNIFNILGILGVAALVTPGGLQVAPAVNTFDLPVMIAVAFATLPIFITGLSINRWEGVLFLGYYIAYTIYLLLSATQHDALPVFSSVMVSFVLPITAVTLAILTFHAIRRRDWQKVQS</sequence>
<feature type="domain" description="Sodium/calcium exchanger membrane region" evidence="6">
    <location>
        <begin position="181"/>
        <end position="323"/>
    </location>
</feature>
<feature type="transmembrane region" description="Helical" evidence="5">
    <location>
        <begin position="338"/>
        <end position="359"/>
    </location>
</feature>
<dbReference type="InterPro" id="IPR004481">
    <property type="entry name" value="K/Na/Ca-exchanger"/>
</dbReference>
<dbReference type="GO" id="GO:0008273">
    <property type="term" value="F:calcium, potassium:sodium antiporter activity"/>
    <property type="evidence" value="ECO:0007669"/>
    <property type="project" value="TreeGrafter"/>
</dbReference>
<evidence type="ECO:0000256" key="4">
    <source>
        <dbReference type="ARBA" id="ARBA00023136"/>
    </source>
</evidence>
<gene>
    <name evidence="7" type="ordered locus">Cagg_2920</name>
</gene>
<feature type="transmembrane region" description="Helical" evidence="5">
    <location>
        <begin position="308"/>
        <end position="326"/>
    </location>
</feature>
<feature type="transmembrane region" description="Helical" evidence="5">
    <location>
        <begin position="79"/>
        <end position="99"/>
    </location>
</feature>
<dbReference type="Proteomes" id="UP000002508">
    <property type="component" value="Chromosome"/>
</dbReference>
<dbReference type="RefSeq" id="WP_015941636.1">
    <property type="nucleotide sequence ID" value="NC_011831.1"/>
</dbReference>
<keyword evidence="8" id="KW-1185">Reference proteome</keyword>
<dbReference type="EMBL" id="CP001337">
    <property type="protein sequence ID" value="ACL25780.1"/>
    <property type="molecule type" value="Genomic_DNA"/>
</dbReference>
<evidence type="ECO:0000313" key="7">
    <source>
        <dbReference type="EMBL" id="ACL25780.1"/>
    </source>
</evidence>
<keyword evidence="3 5" id="KW-1133">Transmembrane helix</keyword>
<reference evidence="7" key="1">
    <citation type="submission" date="2008-12" db="EMBL/GenBank/DDBJ databases">
        <title>Complete sequence of Chloroflexus aggregans DSM 9485.</title>
        <authorList>
            <consortium name="US DOE Joint Genome Institute"/>
            <person name="Lucas S."/>
            <person name="Copeland A."/>
            <person name="Lapidus A."/>
            <person name="Glavina del Rio T."/>
            <person name="Dalin E."/>
            <person name="Tice H."/>
            <person name="Pitluck S."/>
            <person name="Foster B."/>
            <person name="Larimer F."/>
            <person name="Land M."/>
            <person name="Hauser L."/>
            <person name="Kyrpides N."/>
            <person name="Mikhailova N."/>
            <person name="Bryant D."/>
            <person name="Richardson P."/>
        </authorList>
    </citation>
    <scope>NUCLEOTIDE SEQUENCE</scope>
    <source>
        <strain evidence="7">DSM 9485</strain>
    </source>
</reference>
<dbReference type="HOGENOM" id="CLU_007948_0_3_0"/>
<dbReference type="NCBIfam" id="TIGR00367">
    <property type="entry name" value="calcium/sodium antiporter"/>
    <property type="match status" value="1"/>
</dbReference>
<dbReference type="OrthoDB" id="9794225at2"/>
<dbReference type="STRING" id="326427.Cagg_2920"/>
<feature type="transmembrane region" description="Helical" evidence="5">
    <location>
        <begin position="283"/>
        <end position="301"/>
    </location>
</feature>
<dbReference type="PANTHER" id="PTHR10846:SF8">
    <property type="entry name" value="INNER MEMBRANE PROTEIN YRBG"/>
    <property type="match status" value="1"/>
</dbReference>
<dbReference type="PANTHER" id="PTHR10846">
    <property type="entry name" value="SODIUM/POTASSIUM/CALCIUM EXCHANGER"/>
    <property type="match status" value="1"/>
</dbReference>
<comment type="subcellular location">
    <subcellularLocation>
        <location evidence="1">Membrane</location>
        <topology evidence="1">Multi-pass membrane protein</topology>
    </subcellularLocation>
</comment>
<dbReference type="Pfam" id="PF01699">
    <property type="entry name" value="Na_Ca_ex"/>
    <property type="match status" value="2"/>
</dbReference>
<feature type="transmembrane region" description="Helical" evidence="5">
    <location>
        <begin position="250"/>
        <end position="271"/>
    </location>
</feature>
<dbReference type="eggNOG" id="COG0530">
    <property type="taxonomic scope" value="Bacteria"/>
</dbReference>
<feature type="transmembrane region" description="Helical" evidence="5">
    <location>
        <begin position="106"/>
        <end position="125"/>
    </location>
</feature>
<dbReference type="AlphaFoldDB" id="B8G647"/>
<dbReference type="InterPro" id="IPR004837">
    <property type="entry name" value="NaCa_Exmemb"/>
</dbReference>
<dbReference type="GO" id="GO:0006874">
    <property type="term" value="P:intracellular calcium ion homeostasis"/>
    <property type="evidence" value="ECO:0007669"/>
    <property type="project" value="TreeGrafter"/>
</dbReference>
<dbReference type="GO" id="GO:0005886">
    <property type="term" value="C:plasma membrane"/>
    <property type="evidence" value="ECO:0007669"/>
    <property type="project" value="TreeGrafter"/>
</dbReference>
<evidence type="ECO:0000256" key="2">
    <source>
        <dbReference type="ARBA" id="ARBA00022692"/>
    </source>
</evidence>
<accession>B8G647</accession>
<keyword evidence="4 5" id="KW-0472">Membrane</keyword>
<name>B8G647_CHLAD</name>
<dbReference type="Gene3D" id="1.20.1420.30">
    <property type="entry name" value="NCX, central ion-binding region"/>
    <property type="match status" value="1"/>
</dbReference>
<evidence type="ECO:0000256" key="5">
    <source>
        <dbReference type="SAM" id="Phobius"/>
    </source>
</evidence>
<feature type="transmembrane region" description="Helical" evidence="5">
    <location>
        <begin position="176"/>
        <end position="194"/>
    </location>
</feature>
<feature type="transmembrane region" description="Helical" evidence="5">
    <location>
        <begin position="31"/>
        <end position="49"/>
    </location>
</feature>
<evidence type="ECO:0000259" key="6">
    <source>
        <dbReference type="Pfam" id="PF01699"/>
    </source>
</evidence>
<dbReference type="InterPro" id="IPR044880">
    <property type="entry name" value="NCX_ion-bd_dom_sf"/>
</dbReference>
<dbReference type="KEGG" id="cag:Cagg_2920"/>
<feature type="transmembrane region" description="Helical" evidence="5">
    <location>
        <begin position="214"/>
        <end position="238"/>
    </location>
</feature>